<dbReference type="GO" id="GO:0004672">
    <property type="term" value="F:protein kinase activity"/>
    <property type="evidence" value="ECO:0007669"/>
    <property type="project" value="InterPro"/>
</dbReference>
<keyword evidence="2" id="KW-1133">Transmembrane helix</keyword>
<dbReference type="Gene3D" id="3.30.200.20">
    <property type="entry name" value="Phosphorylase Kinase, domain 1"/>
    <property type="match status" value="1"/>
</dbReference>
<dbReference type="PANTHER" id="PTHR23150:SF19">
    <property type="entry name" value="FORMYLGLYCINE-GENERATING ENZYME"/>
    <property type="match status" value="1"/>
</dbReference>
<proteinExistence type="predicted"/>
<dbReference type="InterPro" id="IPR005532">
    <property type="entry name" value="SUMF_dom"/>
</dbReference>
<dbReference type="RefSeq" id="WP_007183489.1">
    <property type="nucleotide sequence ID" value="NZ_AKGD01000001.1"/>
</dbReference>
<dbReference type="SUPFAM" id="SSF56112">
    <property type="entry name" value="Protein kinase-like (PK-like)"/>
    <property type="match status" value="1"/>
</dbReference>
<dbReference type="InterPro" id="IPR008271">
    <property type="entry name" value="Ser/Thr_kinase_AS"/>
</dbReference>
<dbReference type="Gene3D" id="1.10.510.10">
    <property type="entry name" value="Transferase(Phosphotransferase) domain 1"/>
    <property type="match status" value="1"/>
</dbReference>
<gene>
    <name evidence="4" type="ORF">WQQ_05330</name>
</gene>
<feature type="region of interest" description="Disordered" evidence="1">
    <location>
        <begin position="374"/>
        <end position="423"/>
    </location>
</feature>
<organism evidence="4 5">
    <name type="scientific">Hydrocarboniphaga effusa AP103</name>
    <dbReference type="NCBI Taxonomy" id="1172194"/>
    <lineage>
        <taxon>Bacteria</taxon>
        <taxon>Pseudomonadati</taxon>
        <taxon>Pseudomonadota</taxon>
        <taxon>Gammaproteobacteria</taxon>
        <taxon>Nevskiales</taxon>
        <taxon>Nevskiaceae</taxon>
        <taxon>Hydrocarboniphaga</taxon>
    </lineage>
</organism>
<feature type="compositionally biased region" description="Pro residues" evidence="1">
    <location>
        <begin position="448"/>
        <end position="457"/>
    </location>
</feature>
<evidence type="ECO:0000256" key="2">
    <source>
        <dbReference type="SAM" id="Phobius"/>
    </source>
</evidence>
<dbReference type="InterPro" id="IPR000719">
    <property type="entry name" value="Prot_kinase_dom"/>
</dbReference>
<dbReference type="GO" id="GO:0120147">
    <property type="term" value="F:formylglycine-generating oxidase activity"/>
    <property type="evidence" value="ECO:0007669"/>
    <property type="project" value="TreeGrafter"/>
</dbReference>
<evidence type="ECO:0000256" key="1">
    <source>
        <dbReference type="SAM" id="MobiDB-lite"/>
    </source>
</evidence>
<dbReference type="Gene3D" id="3.90.1580.10">
    <property type="entry name" value="paralog of FGE (formylglycine-generating enzyme)"/>
    <property type="match status" value="1"/>
</dbReference>
<dbReference type="InterPro" id="IPR042095">
    <property type="entry name" value="SUMF_sf"/>
</dbReference>
<feature type="compositionally biased region" description="Low complexity" evidence="1">
    <location>
        <begin position="381"/>
        <end position="419"/>
    </location>
</feature>
<dbReference type="AlphaFoldDB" id="I8I332"/>
<feature type="transmembrane region" description="Helical" evidence="2">
    <location>
        <begin position="481"/>
        <end position="504"/>
    </location>
</feature>
<dbReference type="Proteomes" id="UP000003704">
    <property type="component" value="Unassembled WGS sequence"/>
</dbReference>
<dbReference type="InterPro" id="IPR011009">
    <property type="entry name" value="Kinase-like_dom_sf"/>
</dbReference>
<feature type="domain" description="Protein kinase" evidence="3">
    <location>
        <begin position="46"/>
        <end position="322"/>
    </location>
</feature>
<keyword evidence="2" id="KW-0812">Transmembrane</keyword>
<dbReference type="PROSITE" id="PS00108">
    <property type="entry name" value="PROTEIN_KINASE_ST"/>
    <property type="match status" value="1"/>
</dbReference>
<keyword evidence="5" id="KW-1185">Reference proteome</keyword>
<sequence>MSFQKHCPGCFADKGGVAVCPVCQYDESAPRSPLFLPHGIIIGGQFRVGRVLGQPGGFGITYLGWDIHLQQRVAIKEFLPRDIVTRHPGELDVSTHTQETRSAFDFGKEQFLREARIVARLDHPNVVRVRSFFNANDTAYLVMDYYEGLSLGDYLSRVRGIIEPALAVPLIRPVLDALQYVHEHGVVHRDLKPHNIYLATVGKPIVLDFGAARQAAGERVQSMSVVLTDGYAPLEQYQRRATQGPWTDVYGAAATLYRMLAGVAPPTALDRLTDDPLERGGWDKVPESLRGALRKALALKPEHRFQSAAEFIAALSDYSPFQVAAEPPVVTEPTAPEPAITRSDPPAVRTGPIAPVPESEEGVPFVPPLIVPTRPVPPAERPAAPAPAAGAPATRGPRGETPATAESVAPPVAAPASASPIPPIPAIVPEAPITRSEKPPLTRRQLPLLPPAAPGEAPPQGVQKPLAPAPRDGLALGRKRYNALVLGLPILLFAGLLAVLAVNWNRDRPSQRKPLSLRSTETPVAANAPPTASQIAASPANAPAAVAPLLPDMMPIEGGEFRIGEDVAGSAAAPAHGVKVSAYSISTTEITFEQFAQFVSQTGYRNPRWKNYPCESAGSRSPSWEAPGFPNSDSRPVVCVSWVDANAYAEWLGRQTRLSFRLPTEAEWEYAARGRSSGRYWWGDRYDDSKATCTGCPVVRAGPQPVKSWPPNAFGLYDTAGNVREWTCSSGEPYGRGTETRCAAVDVGGSRAVRGGSWRQGIDALRSAQRDALDGDRRDVQTGFRLVQDARGPSP</sequence>
<dbReference type="InterPro" id="IPR016187">
    <property type="entry name" value="CTDL_fold"/>
</dbReference>
<evidence type="ECO:0000313" key="4">
    <source>
        <dbReference type="EMBL" id="EIT70396.1"/>
    </source>
</evidence>
<dbReference type="Pfam" id="PF03781">
    <property type="entry name" value="FGE-sulfatase"/>
    <property type="match status" value="1"/>
</dbReference>
<dbReference type="GO" id="GO:0005524">
    <property type="term" value="F:ATP binding"/>
    <property type="evidence" value="ECO:0007669"/>
    <property type="project" value="InterPro"/>
</dbReference>
<protein>
    <recommendedName>
        <fullName evidence="3">Protein kinase domain-containing protein</fullName>
    </recommendedName>
</protein>
<dbReference type="CDD" id="cd14014">
    <property type="entry name" value="STKc_PknB_like"/>
    <property type="match status" value="1"/>
</dbReference>
<dbReference type="OrthoDB" id="9768004at2"/>
<keyword evidence="2" id="KW-0472">Membrane</keyword>
<feature type="region of interest" description="Disordered" evidence="1">
    <location>
        <begin position="443"/>
        <end position="466"/>
    </location>
</feature>
<dbReference type="PROSITE" id="PS50011">
    <property type="entry name" value="PROTEIN_KINASE_DOM"/>
    <property type="match status" value="1"/>
</dbReference>
<dbReference type="EMBL" id="AKGD01000001">
    <property type="protein sequence ID" value="EIT70396.1"/>
    <property type="molecule type" value="Genomic_DNA"/>
</dbReference>
<evidence type="ECO:0000259" key="3">
    <source>
        <dbReference type="PROSITE" id="PS50011"/>
    </source>
</evidence>
<name>I8I332_9GAMM</name>
<dbReference type="PANTHER" id="PTHR23150">
    <property type="entry name" value="SULFATASE MODIFYING FACTOR 1, 2"/>
    <property type="match status" value="1"/>
</dbReference>
<feature type="region of interest" description="Disordered" evidence="1">
    <location>
        <begin position="331"/>
        <end position="361"/>
    </location>
</feature>
<dbReference type="InterPro" id="IPR051043">
    <property type="entry name" value="Sulfatase_Mod_Factor_Kinase"/>
</dbReference>
<evidence type="ECO:0000313" key="5">
    <source>
        <dbReference type="Proteomes" id="UP000003704"/>
    </source>
</evidence>
<reference evidence="4 5" key="1">
    <citation type="journal article" date="2012" name="J. Bacteriol.">
        <title>Genome Sequence of n-Alkane-Degrading Hydrocarboniphaga effusa Strain AP103T (ATCC BAA-332T).</title>
        <authorList>
            <person name="Chang H.K."/>
            <person name="Zylstra G.J."/>
            <person name="Chae J.C."/>
        </authorList>
    </citation>
    <scope>NUCLEOTIDE SEQUENCE [LARGE SCALE GENOMIC DNA]</scope>
    <source>
        <strain evidence="4 5">AP103</strain>
    </source>
</reference>
<dbReference type="Pfam" id="PF00069">
    <property type="entry name" value="Pkinase"/>
    <property type="match status" value="1"/>
</dbReference>
<dbReference type="STRING" id="1172194.WQQ_05330"/>
<dbReference type="SUPFAM" id="SSF56436">
    <property type="entry name" value="C-type lectin-like"/>
    <property type="match status" value="1"/>
</dbReference>
<accession>I8I332</accession>
<dbReference type="SMART" id="SM00220">
    <property type="entry name" value="S_TKc"/>
    <property type="match status" value="1"/>
</dbReference>
<comment type="caution">
    <text evidence="4">The sequence shown here is derived from an EMBL/GenBank/DDBJ whole genome shotgun (WGS) entry which is preliminary data.</text>
</comment>
<feature type="region of interest" description="Disordered" evidence="1">
    <location>
        <begin position="509"/>
        <end position="534"/>
    </location>
</feature>